<feature type="region of interest" description="Disordered" evidence="1">
    <location>
        <begin position="231"/>
        <end position="253"/>
    </location>
</feature>
<organism evidence="3 4">
    <name type="scientific">Streptomyces olivochromogenes</name>
    <dbReference type="NCBI Taxonomy" id="1963"/>
    <lineage>
        <taxon>Bacteria</taxon>
        <taxon>Bacillati</taxon>
        <taxon>Actinomycetota</taxon>
        <taxon>Actinomycetes</taxon>
        <taxon>Kitasatosporales</taxon>
        <taxon>Streptomycetaceae</taxon>
        <taxon>Streptomyces</taxon>
    </lineage>
</organism>
<dbReference type="EMBL" id="BDQI01000025">
    <property type="protein sequence ID" value="GAX56330.1"/>
    <property type="molecule type" value="Genomic_DNA"/>
</dbReference>
<evidence type="ECO:0000256" key="1">
    <source>
        <dbReference type="SAM" id="MobiDB-lite"/>
    </source>
</evidence>
<sequence length="298" mass="31938">MRFSPHEPHEPHVLQPPREPGKPREPRKKVWVTAVAATTALAGALTALLLLLSGNHGVSPHPVSADEAERMALARFRAYEASPAEVTVRLPAAETGDGTITVRAVVDHHLHRAVGAYEIVDDTRTVQGLLAWDLEGIAVARPPAPAPGAEPGRTTARPPAPDIVTTAAQAVRRAGTLKPEEWTRRPYSTAPLDRALRLVVSVAADRPDNAALLARSGPLWLRDERLDGHGYGVFSDPRPGPSPASASPADDSTLTYWIDTDGNLRRVTARMSPGRYATVDFVATRVRTGVPGAPWLKG</sequence>
<feature type="compositionally biased region" description="Basic and acidic residues" evidence="1">
    <location>
        <begin position="1"/>
        <end position="12"/>
    </location>
</feature>
<protein>
    <submittedName>
        <fullName evidence="3">Uncharacterized protein</fullName>
    </submittedName>
</protein>
<proteinExistence type="predicted"/>
<evidence type="ECO:0000313" key="3">
    <source>
        <dbReference type="EMBL" id="GAX56330.1"/>
    </source>
</evidence>
<name>A0A250VQT1_STROL</name>
<comment type="caution">
    <text evidence="3">The sequence shown here is derived from an EMBL/GenBank/DDBJ whole genome shotgun (WGS) entry which is preliminary data.</text>
</comment>
<dbReference type="AlphaFoldDB" id="A0A250VQT1"/>
<gene>
    <name evidence="3" type="ORF">SO3561_07897</name>
</gene>
<evidence type="ECO:0000313" key="4">
    <source>
        <dbReference type="Proteomes" id="UP000217446"/>
    </source>
</evidence>
<keyword evidence="4" id="KW-1185">Reference proteome</keyword>
<keyword evidence="2" id="KW-0472">Membrane</keyword>
<reference evidence="4" key="1">
    <citation type="submission" date="2017-05" db="EMBL/GenBank/DDBJ databases">
        <title>Streptomyces olivochromogenes NBRC 3561 whole genome shotgun sequence.</title>
        <authorList>
            <person name="Dohra H."/>
            <person name="Kodani S."/>
        </authorList>
    </citation>
    <scope>NUCLEOTIDE SEQUENCE [LARGE SCALE GENOMIC DNA]</scope>
    <source>
        <strain evidence="4">NBRC 3561</strain>
    </source>
</reference>
<feature type="transmembrane region" description="Helical" evidence="2">
    <location>
        <begin position="30"/>
        <end position="52"/>
    </location>
</feature>
<dbReference type="Proteomes" id="UP000217446">
    <property type="component" value="Unassembled WGS sequence"/>
</dbReference>
<keyword evidence="2" id="KW-0812">Transmembrane</keyword>
<feature type="region of interest" description="Disordered" evidence="1">
    <location>
        <begin position="1"/>
        <end position="27"/>
    </location>
</feature>
<keyword evidence="2" id="KW-1133">Transmembrane helix</keyword>
<evidence type="ECO:0000256" key="2">
    <source>
        <dbReference type="SAM" id="Phobius"/>
    </source>
</evidence>
<accession>A0A250VQT1</accession>
<feature type="compositionally biased region" description="Low complexity" evidence="1">
    <location>
        <begin position="243"/>
        <end position="252"/>
    </location>
</feature>